<reference evidence="16" key="1">
    <citation type="journal article" date="2023" name="Mol. Biol. Evol.">
        <title>Third-Generation Sequencing Reveals the Adaptive Role of the Epigenome in Three Deep-Sea Polychaetes.</title>
        <authorList>
            <person name="Perez M."/>
            <person name="Aroh O."/>
            <person name="Sun Y."/>
            <person name="Lan Y."/>
            <person name="Juniper S.K."/>
            <person name="Young C.R."/>
            <person name="Angers B."/>
            <person name="Qian P.Y."/>
        </authorList>
    </citation>
    <scope>NUCLEOTIDE SEQUENCE</scope>
    <source>
        <strain evidence="16">P08H-3</strain>
    </source>
</reference>
<dbReference type="Pfam" id="PF17039">
    <property type="entry name" value="Glyco_tran_10_N"/>
    <property type="match status" value="1"/>
</dbReference>
<name>A0AAD9IS81_9ANNE</name>
<dbReference type="AlphaFoldDB" id="A0AAD9IS81"/>
<feature type="compositionally biased region" description="Polar residues" evidence="13">
    <location>
        <begin position="75"/>
        <end position="87"/>
    </location>
</feature>
<dbReference type="PANTHER" id="PTHR48438">
    <property type="entry name" value="ALPHA-(1,3)-FUCOSYLTRANSFERASE C-RELATED"/>
    <property type="match status" value="1"/>
</dbReference>
<evidence type="ECO:0000256" key="10">
    <source>
        <dbReference type="ARBA" id="ARBA00023136"/>
    </source>
</evidence>
<dbReference type="GO" id="GO:0008417">
    <property type="term" value="F:fucosyltransferase activity"/>
    <property type="evidence" value="ECO:0007669"/>
    <property type="project" value="InterPro"/>
</dbReference>
<accession>A0AAD9IS81</accession>
<feature type="domain" description="Fucosyltransferase C-terminal" evidence="14">
    <location>
        <begin position="230"/>
        <end position="393"/>
    </location>
</feature>
<dbReference type="InterPro" id="IPR038577">
    <property type="entry name" value="GT10-like_C_sf"/>
</dbReference>
<evidence type="ECO:0000256" key="13">
    <source>
        <dbReference type="SAM" id="MobiDB-lite"/>
    </source>
</evidence>
<evidence type="ECO:0000256" key="11">
    <source>
        <dbReference type="ARBA" id="ARBA00023180"/>
    </source>
</evidence>
<dbReference type="InterPro" id="IPR001503">
    <property type="entry name" value="Glyco_trans_10"/>
</dbReference>
<feature type="region of interest" description="Disordered" evidence="13">
    <location>
        <begin position="58"/>
        <end position="101"/>
    </location>
</feature>
<keyword evidence="4 12" id="KW-0328">Glycosyltransferase</keyword>
<protein>
    <recommendedName>
        <fullName evidence="12">Fucosyltransferase</fullName>
        <ecNumber evidence="12">2.4.1.-</ecNumber>
    </recommendedName>
</protein>
<comment type="subcellular location">
    <subcellularLocation>
        <location evidence="1">Golgi apparatus membrane</location>
        <topology evidence="1">Single-pass type II membrane protein</topology>
    </subcellularLocation>
    <subcellularLocation>
        <location evidence="12">Golgi apparatus</location>
        <location evidence="12">Golgi stack membrane</location>
        <topology evidence="12">Single-pass type II membrane protein</topology>
    </subcellularLocation>
</comment>
<evidence type="ECO:0000313" key="17">
    <source>
        <dbReference type="Proteomes" id="UP001208570"/>
    </source>
</evidence>
<evidence type="ECO:0000259" key="14">
    <source>
        <dbReference type="Pfam" id="PF00852"/>
    </source>
</evidence>
<keyword evidence="10" id="KW-0472">Membrane</keyword>
<keyword evidence="11" id="KW-0325">Glycoprotein</keyword>
<dbReference type="InterPro" id="IPR031481">
    <property type="entry name" value="Glyco_tran_10_N"/>
</dbReference>
<evidence type="ECO:0000313" key="16">
    <source>
        <dbReference type="EMBL" id="KAK2139919.1"/>
    </source>
</evidence>
<keyword evidence="5 12" id="KW-0808">Transferase</keyword>
<keyword evidence="6 12" id="KW-0812">Transmembrane</keyword>
<keyword evidence="9 12" id="KW-0333">Golgi apparatus</keyword>
<comment type="caution">
    <text evidence="16">The sequence shown here is derived from an EMBL/GenBank/DDBJ whole genome shotgun (WGS) entry which is preliminary data.</text>
</comment>
<evidence type="ECO:0000256" key="12">
    <source>
        <dbReference type="RuleBase" id="RU003832"/>
    </source>
</evidence>
<evidence type="ECO:0000256" key="1">
    <source>
        <dbReference type="ARBA" id="ARBA00004323"/>
    </source>
</evidence>
<feature type="compositionally biased region" description="Basic and acidic residues" evidence="13">
    <location>
        <begin position="58"/>
        <end position="74"/>
    </location>
</feature>
<dbReference type="FunFam" id="3.40.50.11660:FF:000004">
    <property type="entry name" value="Glycoprotein 3-alpha-L-fucosyltransferase A"/>
    <property type="match status" value="1"/>
</dbReference>
<evidence type="ECO:0000259" key="15">
    <source>
        <dbReference type="Pfam" id="PF17039"/>
    </source>
</evidence>
<evidence type="ECO:0000256" key="4">
    <source>
        <dbReference type="ARBA" id="ARBA00022676"/>
    </source>
</evidence>
<evidence type="ECO:0000256" key="9">
    <source>
        <dbReference type="ARBA" id="ARBA00023034"/>
    </source>
</evidence>
<proteinExistence type="inferred from homology"/>
<comment type="similarity">
    <text evidence="3 12">Belongs to the glycosyltransferase 10 family.</text>
</comment>
<dbReference type="PANTHER" id="PTHR48438:SF1">
    <property type="entry name" value="ALPHA-(1,3)-FUCOSYLTRANSFERASE C-RELATED"/>
    <property type="match status" value="1"/>
</dbReference>
<dbReference type="Gene3D" id="3.40.50.11660">
    <property type="entry name" value="Glycosyl transferase family 10, C-terminal domain"/>
    <property type="match status" value="1"/>
</dbReference>
<evidence type="ECO:0000256" key="5">
    <source>
        <dbReference type="ARBA" id="ARBA00022679"/>
    </source>
</evidence>
<evidence type="ECO:0000256" key="7">
    <source>
        <dbReference type="ARBA" id="ARBA00022968"/>
    </source>
</evidence>
<evidence type="ECO:0000256" key="6">
    <source>
        <dbReference type="ARBA" id="ARBA00022692"/>
    </source>
</evidence>
<feature type="domain" description="Fucosyltransferase N-terminal" evidence="15">
    <location>
        <begin position="104"/>
        <end position="210"/>
    </location>
</feature>
<dbReference type="Pfam" id="PF00852">
    <property type="entry name" value="Glyco_transf_10"/>
    <property type="match status" value="1"/>
</dbReference>
<comment type="pathway">
    <text evidence="2">Protein modification; protein glycosylation.</text>
</comment>
<organism evidence="16 17">
    <name type="scientific">Paralvinella palmiformis</name>
    <dbReference type="NCBI Taxonomy" id="53620"/>
    <lineage>
        <taxon>Eukaryota</taxon>
        <taxon>Metazoa</taxon>
        <taxon>Spiralia</taxon>
        <taxon>Lophotrochozoa</taxon>
        <taxon>Annelida</taxon>
        <taxon>Polychaeta</taxon>
        <taxon>Sedentaria</taxon>
        <taxon>Canalipalpata</taxon>
        <taxon>Terebellida</taxon>
        <taxon>Terebelliformia</taxon>
        <taxon>Alvinellidae</taxon>
        <taxon>Paralvinella</taxon>
    </lineage>
</organism>
<gene>
    <name evidence="16" type="ORF">LSH36_1558g00037</name>
</gene>
<dbReference type="Proteomes" id="UP001208570">
    <property type="component" value="Unassembled WGS sequence"/>
</dbReference>
<dbReference type="GO" id="GO:0032580">
    <property type="term" value="C:Golgi cisterna membrane"/>
    <property type="evidence" value="ECO:0007669"/>
    <property type="project" value="UniProtKB-SubCell"/>
</dbReference>
<keyword evidence="17" id="KW-1185">Reference proteome</keyword>
<dbReference type="GO" id="GO:0000139">
    <property type="term" value="C:Golgi membrane"/>
    <property type="evidence" value="ECO:0007669"/>
    <property type="project" value="UniProtKB-SubCell"/>
</dbReference>
<sequence>MFVRRLSKRVLYVAGFLLFCVSVVSLDCHFWTLCLCNESHSLFCLNYTKDTHSSSKRHAKDDIVASSKVREGQENGKSSTNSRNIAVTRTDDSHSLPSNGTSSKRKLILFWTPKLEADDWTWGLGSDPFRACEYSQCEFTKDKSRVDEAVMLLFYCREEPHFPVVRHSHQLYAHFSREPPYQVKDDYSMYSAAINMTISYRRDGNLHLPYFEMAKYEDRRDPYRPRIAFSRKSKDVVWMTSNCQPESKRNLYADELRKHIGIDVYGRCGNFSCKLGTGGNIYEPCFSRFEEQYKFYLSFENAICRDYFTEKLSNPMNSELVPIVLGGADYDLELPKHSFINVGDFRSPKHLARFLSSMSEKEYYKYFEWKSEYFVRNPSIQCKLCEFLHRSAYARGEKVHPPYVNNYTAWMYDSCDNSFVDSMKSKW</sequence>
<dbReference type="SUPFAM" id="SSF53756">
    <property type="entry name" value="UDP-Glycosyltransferase/glycogen phosphorylase"/>
    <property type="match status" value="1"/>
</dbReference>
<evidence type="ECO:0000256" key="2">
    <source>
        <dbReference type="ARBA" id="ARBA00004922"/>
    </source>
</evidence>
<keyword evidence="7" id="KW-0735">Signal-anchor</keyword>
<evidence type="ECO:0000256" key="8">
    <source>
        <dbReference type="ARBA" id="ARBA00022989"/>
    </source>
</evidence>
<evidence type="ECO:0000256" key="3">
    <source>
        <dbReference type="ARBA" id="ARBA00008919"/>
    </source>
</evidence>
<dbReference type="EMBL" id="JAODUP010001557">
    <property type="protein sequence ID" value="KAK2139919.1"/>
    <property type="molecule type" value="Genomic_DNA"/>
</dbReference>
<keyword evidence="8" id="KW-1133">Transmembrane helix</keyword>
<dbReference type="InterPro" id="IPR055270">
    <property type="entry name" value="Glyco_tran_10_C"/>
</dbReference>
<dbReference type="EC" id="2.4.1.-" evidence="12"/>